<gene>
    <name evidence="3" type="ORF">FIBRA_02710</name>
</gene>
<dbReference type="InterPro" id="IPR045339">
    <property type="entry name" value="DUF6534"/>
</dbReference>
<dbReference type="Pfam" id="PF20152">
    <property type="entry name" value="DUF6534"/>
    <property type="match status" value="1"/>
</dbReference>
<reference evidence="3 4" key="1">
    <citation type="journal article" date="2012" name="Appl. Environ. Microbiol.">
        <title>Short-read sequencing for genomic analysis of the brown rot fungus Fibroporia radiculosa.</title>
        <authorList>
            <person name="Tang J.D."/>
            <person name="Perkins A.D."/>
            <person name="Sonstegard T.S."/>
            <person name="Schroeder S.G."/>
            <person name="Burgess S.C."/>
            <person name="Diehl S.V."/>
        </authorList>
    </citation>
    <scope>NUCLEOTIDE SEQUENCE [LARGE SCALE GENOMIC DNA]</scope>
    <source>
        <strain evidence="3 4">TFFH 294</strain>
    </source>
</reference>
<dbReference type="HOGENOM" id="CLU_060142_0_0_1"/>
<dbReference type="InParanoid" id="J4I975"/>
<evidence type="ECO:0000256" key="1">
    <source>
        <dbReference type="SAM" id="Phobius"/>
    </source>
</evidence>
<evidence type="ECO:0000313" key="3">
    <source>
        <dbReference type="EMBL" id="CCM00671.1"/>
    </source>
</evidence>
<accession>J4I975</accession>
<feature type="transmembrane region" description="Helical" evidence="1">
    <location>
        <begin position="125"/>
        <end position="147"/>
    </location>
</feature>
<dbReference type="GeneID" id="24095582"/>
<evidence type="ECO:0000313" key="4">
    <source>
        <dbReference type="Proteomes" id="UP000006352"/>
    </source>
</evidence>
<organism evidence="3 4">
    <name type="scientific">Fibroporia radiculosa</name>
    <dbReference type="NCBI Taxonomy" id="599839"/>
    <lineage>
        <taxon>Eukaryota</taxon>
        <taxon>Fungi</taxon>
        <taxon>Dikarya</taxon>
        <taxon>Basidiomycota</taxon>
        <taxon>Agaricomycotina</taxon>
        <taxon>Agaricomycetes</taxon>
        <taxon>Polyporales</taxon>
        <taxon>Fibroporiaceae</taxon>
        <taxon>Fibroporia</taxon>
    </lineage>
</organism>
<evidence type="ECO:0000259" key="2">
    <source>
        <dbReference type="Pfam" id="PF20152"/>
    </source>
</evidence>
<dbReference type="Proteomes" id="UP000006352">
    <property type="component" value="Unassembled WGS sequence"/>
</dbReference>
<dbReference type="AlphaFoldDB" id="J4I975"/>
<dbReference type="PANTHER" id="PTHR40465:SF1">
    <property type="entry name" value="DUF6534 DOMAIN-CONTAINING PROTEIN"/>
    <property type="match status" value="1"/>
</dbReference>
<dbReference type="OrthoDB" id="3251949at2759"/>
<dbReference type="EMBL" id="HE796998">
    <property type="protein sequence ID" value="CCM00671.1"/>
    <property type="molecule type" value="Genomic_DNA"/>
</dbReference>
<dbReference type="RefSeq" id="XP_012179954.1">
    <property type="nucleotide sequence ID" value="XM_012324564.1"/>
</dbReference>
<keyword evidence="4" id="KW-1185">Reference proteome</keyword>
<proteinExistence type="predicted"/>
<dbReference type="STRING" id="599839.J4I975"/>
<keyword evidence="1" id="KW-1133">Transmembrane helix</keyword>
<dbReference type="PANTHER" id="PTHR40465">
    <property type="entry name" value="CHROMOSOME 1, WHOLE GENOME SHOTGUN SEQUENCE"/>
    <property type="match status" value="1"/>
</dbReference>
<name>J4I975_9APHY</name>
<sequence length="318" mass="35403">MSITSLGAPDEAIQGPILVQGLVQYLFQGRQMSPRPRSTQEGINSHKGVILSQGMKFWARCADDPWGLKLYVTGLIFSSIVQTALETYKVWLEVIIRRHWAVRIGEIIGAHTGYRDPLTASIWAFPLWVFGSLVLALSLTTLLSVFLWNARTGLDYLDKTLKGLMALTWETAALPTICMILASCLYRREFSGARHLDLFFILLTGKLYTLGILRTLNSRTRFRERLVSTDQGRTTLSKFEWRMTSLPNSTVSQNQLAPNEVPIRGSPSLPIIERTVGTLSIASLAIGLDDISGEIGVHQRPDLYSRSHSSHIPLPAPA</sequence>
<feature type="transmembrane region" description="Helical" evidence="1">
    <location>
        <begin position="198"/>
        <end position="216"/>
    </location>
</feature>
<keyword evidence="1" id="KW-0812">Transmembrane</keyword>
<feature type="domain" description="DUF6534" evidence="2">
    <location>
        <begin position="135"/>
        <end position="220"/>
    </location>
</feature>
<keyword evidence="1" id="KW-0472">Membrane</keyword>
<feature type="transmembrane region" description="Helical" evidence="1">
    <location>
        <begin position="167"/>
        <end position="186"/>
    </location>
</feature>
<protein>
    <recommendedName>
        <fullName evidence="2">DUF6534 domain-containing protein</fullName>
    </recommendedName>
</protein>